<dbReference type="InterPro" id="IPR011009">
    <property type="entry name" value="Kinase-like_dom_sf"/>
</dbReference>
<evidence type="ECO:0000256" key="1">
    <source>
        <dbReference type="ARBA" id="ARBA00022527"/>
    </source>
</evidence>
<keyword evidence="8" id="KW-1185">Reference proteome</keyword>
<evidence type="ECO:0000256" key="4">
    <source>
        <dbReference type="ARBA" id="ARBA00022777"/>
    </source>
</evidence>
<dbReference type="EMBL" id="JAODUP010000013">
    <property type="protein sequence ID" value="KAK2168932.1"/>
    <property type="molecule type" value="Genomic_DNA"/>
</dbReference>
<organism evidence="7 8">
    <name type="scientific">Paralvinella palmiformis</name>
    <dbReference type="NCBI Taxonomy" id="53620"/>
    <lineage>
        <taxon>Eukaryota</taxon>
        <taxon>Metazoa</taxon>
        <taxon>Spiralia</taxon>
        <taxon>Lophotrochozoa</taxon>
        <taxon>Annelida</taxon>
        <taxon>Polychaeta</taxon>
        <taxon>Sedentaria</taxon>
        <taxon>Canalipalpata</taxon>
        <taxon>Terebellida</taxon>
        <taxon>Terebelliformia</taxon>
        <taxon>Alvinellidae</taxon>
        <taxon>Paralvinella</taxon>
    </lineage>
</organism>
<keyword evidence="5" id="KW-0067">ATP-binding</keyword>
<evidence type="ECO:0000256" key="2">
    <source>
        <dbReference type="ARBA" id="ARBA00022679"/>
    </source>
</evidence>
<dbReference type="AlphaFoldDB" id="A0AAD9KD31"/>
<dbReference type="GO" id="GO:0005524">
    <property type="term" value="F:ATP binding"/>
    <property type="evidence" value="ECO:0007669"/>
    <property type="project" value="UniProtKB-KW"/>
</dbReference>
<comment type="caution">
    <text evidence="7">The sequence shown here is derived from an EMBL/GenBank/DDBJ whole genome shotgun (WGS) entry which is preliminary data.</text>
</comment>
<dbReference type="Proteomes" id="UP001208570">
    <property type="component" value="Unassembled WGS sequence"/>
</dbReference>
<dbReference type="SUPFAM" id="SSF56112">
    <property type="entry name" value="Protein kinase-like (PK-like)"/>
    <property type="match status" value="1"/>
</dbReference>
<sequence>MLIIGAGREEEARTIFSDNSRRRPELSVVGNSIGNLKATAFVDRLSYADKEDSVRVRYSGSKCESHQKAKATDIVREQKLRLRLPFSQCHGSAAFISVDAYMERFKGDVGIQRPKFGFVKKLDPATLRGRKVIHEGHILEFCRTRNGSMIRIGRGAFGLVYMEYPIPWGQFVSLTLFYPVFFINYRLLQMVQTKTSWYLVMERAELSLDVAMEKRSIFQLCTVQYISACLVLALIKVHQAGWLHLDIKPSNILLDKHGQIKLVSDTERVTLVPPVVITKGDGLTGEDTNWVGSEGYWAPEIARGQPYGVMADWFSYGVTVYKMISGSWFEGTTWTNLEKDKMATVSELQLPGGYTIYNSQLMDVARTVDKASTPLQIFKSWSRFPVLC</sequence>
<protein>
    <recommendedName>
        <fullName evidence="6">Protein kinase domain-containing protein</fullName>
    </recommendedName>
</protein>
<name>A0AAD9KD31_9ANNE</name>
<gene>
    <name evidence="7" type="ORF">LSH36_13g15010</name>
</gene>
<dbReference type="GO" id="GO:0004674">
    <property type="term" value="F:protein serine/threonine kinase activity"/>
    <property type="evidence" value="ECO:0007669"/>
    <property type="project" value="UniProtKB-KW"/>
</dbReference>
<dbReference type="SMART" id="SM00220">
    <property type="entry name" value="S_TKc"/>
    <property type="match status" value="1"/>
</dbReference>
<accession>A0AAD9KD31</accession>
<keyword evidence="3" id="KW-0547">Nucleotide-binding</keyword>
<reference evidence="7" key="1">
    <citation type="journal article" date="2023" name="Mol. Biol. Evol.">
        <title>Third-Generation Sequencing Reveals the Adaptive Role of the Epigenome in Three Deep-Sea Polychaetes.</title>
        <authorList>
            <person name="Perez M."/>
            <person name="Aroh O."/>
            <person name="Sun Y."/>
            <person name="Lan Y."/>
            <person name="Juniper S.K."/>
            <person name="Young C.R."/>
            <person name="Angers B."/>
            <person name="Qian P.Y."/>
        </authorList>
    </citation>
    <scope>NUCLEOTIDE SEQUENCE</scope>
    <source>
        <strain evidence="7">P08H-3</strain>
    </source>
</reference>
<dbReference type="PROSITE" id="PS50011">
    <property type="entry name" value="PROTEIN_KINASE_DOM"/>
    <property type="match status" value="1"/>
</dbReference>
<dbReference type="PANTHER" id="PTHR24351">
    <property type="entry name" value="RIBOSOMAL PROTEIN S6 KINASE"/>
    <property type="match status" value="1"/>
</dbReference>
<dbReference type="InterPro" id="IPR000719">
    <property type="entry name" value="Prot_kinase_dom"/>
</dbReference>
<evidence type="ECO:0000256" key="3">
    <source>
        <dbReference type="ARBA" id="ARBA00022741"/>
    </source>
</evidence>
<keyword evidence="1" id="KW-0723">Serine/threonine-protein kinase</keyword>
<evidence type="ECO:0000313" key="7">
    <source>
        <dbReference type="EMBL" id="KAK2168932.1"/>
    </source>
</evidence>
<evidence type="ECO:0000256" key="5">
    <source>
        <dbReference type="ARBA" id="ARBA00022840"/>
    </source>
</evidence>
<feature type="domain" description="Protein kinase" evidence="6">
    <location>
        <begin position="84"/>
        <end position="388"/>
    </location>
</feature>
<dbReference type="Pfam" id="PF00069">
    <property type="entry name" value="Pkinase"/>
    <property type="match status" value="1"/>
</dbReference>
<evidence type="ECO:0000259" key="6">
    <source>
        <dbReference type="PROSITE" id="PS50011"/>
    </source>
</evidence>
<proteinExistence type="predicted"/>
<keyword evidence="4" id="KW-0418">Kinase</keyword>
<evidence type="ECO:0000313" key="8">
    <source>
        <dbReference type="Proteomes" id="UP001208570"/>
    </source>
</evidence>
<keyword evidence="2" id="KW-0808">Transferase</keyword>
<dbReference type="Gene3D" id="1.10.510.10">
    <property type="entry name" value="Transferase(Phosphotransferase) domain 1"/>
    <property type="match status" value="1"/>
</dbReference>